<evidence type="ECO:0000313" key="5">
    <source>
        <dbReference type="EMBL" id="KAF9493705.1"/>
    </source>
</evidence>
<dbReference type="SUPFAM" id="SSF47095">
    <property type="entry name" value="HMG-box"/>
    <property type="match status" value="2"/>
</dbReference>
<dbReference type="Pfam" id="PF00505">
    <property type="entry name" value="HMG_box"/>
    <property type="match status" value="2"/>
</dbReference>
<evidence type="ECO:0000259" key="4">
    <source>
        <dbReference type="PROSITE" id="PS50118"/>
    </source>
</evidence>
<dbReference type="InterPro" id="IPR050342">
    <property type="entry name" value="HMGB"/>
</dbReference>
<evidence type="ECO:0000256" key="2">
    <source>
        <dbReference type="PROSITE-ProRule" id="PRU00267"/>
    </source>
</evidence>
<protein>
    <recommendedName>
        <fullName evidence="4">HMG box domain-containing protein</fullName>
    </recommendedName>
</protein>
<dbReference type="CDD" id="cd00084">
    <property type="entry name" value="HMG-box_SF"/>
    <property type="match status" value="1"/>
</dbReference>
<dbReference type="Gene3D" id="1.10.30.10">
    <property type="entry name" value="High mobility group box domain"/>
    <property type="match status" value="2"/>
</dbReference>
<keyword evidence="1 2" id="KW-0238">DNA-binding</keyword>
<comment type="caution">
    <text evidence="5">The sequence shown here is derived from an EMBL/GenBank/DDBJ whole genome shotgun (WGS) entry which is preliminary data.</text>
</comment>
<dbReference type="AlphaFoldDB" id="A0A9P6DFH7"/>
<dbReference type="InterPro" id="IPR009071">
    <property type="entry name" value="HMG_box_dom"/>
</dbReference>
<evidence type="ECO:0000256" key="1">
    <source>
        <dbReference type="ARBA" id="ARBA00023125"/>
    </source>
</evidence>
<feature type="domain" description="HMG box" evidence="4">
    <location>
        <begin position="134"/>
        <end position="203"/>
    </location>
</feature>
<dbReference type="SMART" id="SM00398">
    <property type="entry name" value="HMG"/>
    <property type="match status" value="2"/>
</dbReference>
<keyword evidence="6" id="KW-1185">Reference proteome</keyword>
<dbReference type="PANTHER" id="PTHR48112:SF22">
    <property type="entry name" value="MITOCHONDRIAL TRANSCRIPTION FACTOR A, ISOFORM B"/>
    <property type="match status" value="1"/>
</dbReference>
<reference evidence="5" key="1">
    <citation type="submission" date="2020-11" db="EMBL/GenBank/DDBJ databases">
        <authorList>
            <consortium name="DOE Joint Genome Institute"/>
            <person name="Ahrendt S."/>
            <person name="Riley R."/>
            <person name="Andreopoulos W."/>
            <person name="Labutti K."/>
            <person name="Pangilinan J."/>
            <person name="Ruiz-Duenas F.J."/>
            <person name="Barrasa J.M."/>
            <person name="Sanchez-Garcia M."/>
            <person name="Camarero S."/>
            <person name="Miyauchi S."/>
            <person name="Serrano A."/>
            <person name="Linde D."/>
            <person name="Babiker R."/>
            <person name="Drula E."/>
            <person name="Ayuso-Fernandez I."/>
            <person name="Pacheco R."/>
            <person name="Padilla G."/>
            <person name="Ferreira P."/>
            <person name="Barriuso J."/>
            <person name="Kellner H."/>
            <person name="Castanera R."/>
            <person name="Alfaro M."/>
            <person name="Ramirez L."/>
            <person name="Pisabarro A.G."/>
            <person name="Kuo A."/>
            <person name="Tritt A."/>
            <person name="Lipzen A."/>
            <person name="He G."/>
            <person name="Yan M."/>
            <person name="Ng V."/>
            <person name="Cullen D."/>
            <person name="Martin F."/>
            <person name="Rosso M.-N."/>
            <person name="Henrissat B."/>
            <person name="Hibbett D."/>
            <person name="Martinez A.T."/>
            <person name="Grigoriev I.V."/>
        </authorList>
    </citation>
    <scope>NUCLEOTIDE SEQUENCE</scope>
    <source>
        <strain evidence="5">ATCC 90797</strain>
    </source>
</reference>
<proteinExistence type="predicted"/>
<gene>
    <name evidence="5" type="ORF">BDN71DRAFT_1449953</name>
</gene>
<feature type="region of interest" description="Disordered" evidence="3">
    <location>
        <begin position="43"/>
        <end position="122"/>
    </location>
</feature>
<accession>A0A9P6DFH7</accession>
<feature type="domain" description="HMG box" evidence="4">
    <location>
        <begin position="235"/>
        <end position="301"/>
    </location>
</feature>
<dbReference type="OrthoDB" id="1919336at2759"/>
<dbReference type="InterPro" id="IPR036910">
    <property type="entry name" value="HMG_box_dom_sf"/>
</dbReference>
<dbReference type="GO" id="GO:0005634">
    <property type="term" value="C:nucleus"/>
    <property type="evidence" value="ECO:0007669"/>
    <property type="project" value="UniProtKB-UniRule"/>
</dbReference>
<evidence type="ECO:0000256" key="3">
    <source>
        <dbReference type="SAM" id="MobiDB-lite"/>
    </source>
</evidence>
<name>A0A9P6DFH7_PLEER</name>
<dbReference type="EMBL" id="MU154582">
    <property type="protein sequence ID" value="KAF9493705.1"/>
    <property type="molecule type" value="Genomic_DNA"/>
</dbReference>
<feature type="compositionally biased region" description="Basic residues" evidence="3">
    <location>
        <begin position="81"/>
        <end position="122"/>
    </location>
</feature>
<feature type="DNA-binding region" description="HMG box" evidence="2">
    <location>
        <begin position="235"/>
        <end position="301"/>
    </location>
</feature>
<dbReference type="PROSITE" id="PS50118">
    <property type="entry name" value="HMG_BOX_2"/>
    <property type="match status" value="2"/>
</dbReference>
<organism evidence="5 6">
    <name type="scientific">Pleurotus eryngii</name>
    <name type="common">Boletus of the steppes</name>
    <dbReference type="NCBI Taxonomy" id="5323"/>
    <lineage>
        <taxon>Eukaryota</taxon>
        <taxon>Fungi</taxon>
        <taxon>Dikarya</taxon>
        <taxon>Basidiomycota</taxon>
        <taxon>Agaricomycotina</taxon>
        <taxon>Agaricomycetes</taxon>
        <taxon>Agaricomycetidae</taxon>
        <taxon>Agaricales</taxon>
        <taxon>Pleurotineae</taxon>
        <taxon>Pleurotaceae</taxon>
        <taxon>Pleurotus</taxon>
    </lineage>
</organism>
<sequence>MQSLFRIRARLPSGPALTRAPLFSRSFFSPRVAAVLQARRTLHTSPSHDFPAKSTTEKKASSTKATTAGRKRPAAKGAKATAKKPAKKASTKAAKPKAKPKSKRVVRGAAKKKRVVRKKRPVKAPRVTLAMAPPRGYSGAFILFHKHRVLQVGAPSTSLDQAKQSARDSGTAWHALSEAEKEPYLKRAEVLKEEYKKKRAEYFENNDPKILRALNKKRVAKGHKRLRNHRPAGQEPKPLSSYFRFMAEFRETTEGSHLRGAAAARTAGERWRAMSEEEKDVYRQAWLTDKVEWEKRRQSSSKVL</sequence>
<dbReference type="GO" id="GO:0003677">
    <property type="term" value="F:DNA binding"/>
    <property type="evidence" value="ECO:0007669"/>
    <property type="project" value="UniProtKB-UniRule"/>
</dbReference>
<dbReference type="Proteomes" id="UP000807025">
    <property type="component" value="Unassembled WGS sequence"/>
</dbReference>
<feature type="DNA-binding region" description="HMG box" evidence="2">
    <location>
        <begin position="134"/>
        <end position="203"/>
    </location>
</feature>
<evidence type="ECO:0000313" key="6">
    <source>
        <dbReference type="Proteomes" id="UP000807025"/>
    </source>
</evidence>
<dbReference type="PANTHER" id="PTHR48112">
    <property type="entry name" value="HIGH MOBILITY GROUP PROTEIN DSP1"/>
    <property type="match status" value="1"/>
</dbReference>
<keyword evidence="2" id="KW-0539">Nucleus</keyword>